<keyword evidence="1" id="KW-0812">Transmembrane</keyword>
<feature type="transmembrane region" description="Helical" evidence="1">
    <location>
        <begin position="67"/>
        <end position="88"/>
    </location>
</feature>
<name>A0ABR8PYL8_9CLOT</name>
<keyword evidence="3" id="KW-1185">Reference proteome</keyword>
<organism evidence="2 3">
    <name type="scientific">Clostridium cibarium</name>
    <dbReference type="NCBI Taxonomy" id="2762247"/>
    <lineage>
        <taxon>Bacteria</taxon>
        <taxon>Bacillati</taxon>
        <taxon>Bacillota</taxon>
        <taxon>Clostridia</taxon>
        <taxon>Eubacteriales</taxon>
        <taxon>Clostridiaceae</taxon>
        <taxon>Clostridium</taxon>
    </lineage>
</organism>
<sequence>MSNFTDYNDDNNFYENQDYDFEPYETKKKKKGVLFILSIVFFALGFLISCLNTFINHLRNTRLELPNTMSFSLGLIFGSIVIITILFLLGTKVFKKNGILFAFSIIFFLGSSGIIVSTFKTIGDEYLANKAGEEKLISLCNSIANEQDISGESYEKSQYGELTPLLNVIRDYGTKYRSLSNDINENISSIGIDNILKPNSLGNSEQIKTSKKKLEDTVKIIDKTEAECNDLIANLDKSVSNMELPQKYKTDFLNGFRKSQLKDGKNLTELFKVQKEIFSKANSFLDFLLSSQGKYVIKDNKMLFYTNADLDKASVFIKDIKNLAQKETEIQDKMTKSKNKGLDDLNKLK</sequence>
<feature type="transmembrane region" description="Helical" evidence="1">
    <location>
        <begin position="33"/>
        <end position="55"/>
    </location>
</feature>
<protein>
    <submittedName>
        <fullName evidence="2">DUF3053 family protein</fullName>
    </submittedName>
</protein>
<accession>A0ABR8PYL8</accession>
<feature type="transmembrane region" description="Helical" evidence="1">
    <location>
        <begin position="100"/>
        <end position="119"/>
    </location>
</feature>
<proteinExistence type="predicted"/>
<reference evidence="2 3" key="1">
    <citation type="submission" date="2020-08" db="EMBL/GenBank/DDBJ databases">
        <title>A Genomic Blueprint of the Chicken Gut Microbiome.</title>
        <authorList>
            <person name="Gilroy R."/>
            <person name="Ravi A."/>
            <person name="Getino M."/>
            <person name="Pursley I."/>
            <person name="Horton D.L."/>
            <person name="Alikhan N.-F."/>
            <person name="Baker D."/>
            <person name="Gharbi K."/>
            <person name="Hall N."/>
            <person name="Watson M."/>
            <person name="Adriaenssens E.M."/>
            <person name="Foster-Nyarko E."/>
            <person name="Jarju S."/>
            <person name="Secka A."/>
            <person name="Antonio M."/>
            <person name="Oren A."/>
            <person name="Chaudhuri R."/>
            <person name="La Ragione R.M."/>
            <person name="Hildebrand F."/>
            <person name="Pallen M.J."/>
        </authorList>
    </citation>
    <scope>NUCLEOTIDE SEQUENCE [LARGE SCALE GENOMIC DNA]</scope>
    <source>
        <strain evidence="2 3">Sa3CVN1</strain>
    </source>
</reference>
<dbReference type="RefSeq" id="WP_191770152.1">
    <property type="nucleotide sequence ID" value="NZ_JACSRA010000041.1"/>
</dbReference>
<evidence type="ECO:0000256" key="1">
    <source>
        <dbReference type="SAM" id="Phobius"/>
    </source>
</evidence>
<evidence type="ECO:0000313" key="2">
    <source>
        <dbReference type="EMBL" id="MBD7913259.1"/>
    </source>
</evidence>
<gene>
    <name evidence="2" type="ORF">H9661_18050</name>
</gene>
<comment type="caution">
    <text evidence="2">The sequence shown here is derived from an EMBL/GenBank/DDBJ whole genome shotgun (WGS) entry which is preliminary data.</text>
</comment>
<evidence type="ECO:0000313" key="3">
    <source>
        <dbReference type="Proteomes" id="UP000627781"/>
    </source>
</evidence>
<dbReference type="EMBL" id="JACSRA010000041">
    <property type="protein sequence ID" value="MBD7913259.1"/>
    <property type="molecule type" value="Genomic_DNA"/>
</dbReference>
<keyword evidence="1" id="KW-1133">Transmembrane helix</keyword>
<keyword evidence="1" id="KW-0472">Membrane</keyword>
<dbReference type="Proteomes" id="UP000627781">
    <property type="component" value="Unassembled WGS sequence"/>
</dbReference>